<feature type="transmembrane region" description="Helical" evidence="2">
    <location>
        <begin position="12"/>
        <end position="30"/>
    </location>
</feature>
<evidence type="ECO:0000313" key="3">
    <source>
        <dbReference type="EMBL" id="KAK8058520.1"/>
    </source>
</evidence>
<dbReference type="Proteomes" id="UP001480595">
    <property type="component" value="Unassembled WGS sequence"/>
</dbReference>
<organism evidence="3 4">
    <name type="scientific">Apiospora phragmitis</name>
    <dbReference type="NCBI Taxonomy" id="2905665"/>
    <lineage>
        <taxon>Eukaryota</taxon>
        <taxon>Fungi</taxon>
        <taxon>Dikarya</taxon>
        <taxon>Ascomycota</taxon>
        <taxon>Pezizomycotina</taxon>
        <taxon>Sordariomycetes</taxon>
        <taxon>Xylariomycetidae</taxon>
        <taxon>Amphisphaeriales</taxon>
        <taxon>Apiosporaceae</taxon>
        <taxon>Apiospora</taxon>
    </lineage>
</organism>
<keyword evidence="4" id="KW-1185">Reference proteome</keyword>
<feature type="region of interest" description="Disordered" evidence="1">
    <location>
        <begin position="61"/>
        <end position="140"/>
    </location>
</feature>
<keyword evidence="2" id="KW-1133">Transmembrane helix</keyword>
<keyword evidence="2" id="KW-0812">Transmembrane</keyword>
<evidence type="ECO:0000313" key="4">
    <source>
        <dbReference type="Proteomes" id="UP001480595"/>
    </source>
</evidence>
<protein>
    <submittedName>
        <fullName evidence="3">Uncharacterized protein</fullName>
    </submittedName>
</protein>
<dbReference type="GeneID" id="92093440"/>
<dbReference type="PANTHER" id="PTHR38695:SF1">
    <property type="entry name" value="AMINO ACID PERMEASE_ SLC12A DOMAIN-CONTAINING PROTEIN"/>
    <property type="match status" value="1"/>
</dbReference>
<dbReference type="EMBL" id="JAQQWL010000009">
    <property type="protein sequence ID" value="KAK8058520.1"/>
    <property type="molecule type" value="Genomic_DNA"/>
</dbReference>
<keyword evidence="2" id="KW-0472">Membrane</keyword>
<accession>A0ABR1UKC9</accession>
<reference evidence="3 4" key="1">
    <citation type="submission" date="2023-01" db="EMBL/GenBank/DDBJ databases">
        <title>Analysis of 21 Apiospora genomes using comparative genomics revels a genus with tremendous synthesis potential of carbohydrate active enzymes and secondary metabolites.</title>
        <authorList>
            <person name="Sorensen T."/>
        </authorList>
    </citation>
    <scope>NUCLEOTIDE SEQUENCE [LARGE SCALE GENOMIC DNA]</scope>
    <source>
        <strain evidence="3 4">CBS 135458</strain>
    </source>
</reference>
<name>A0ABR1UKC9_9PEZI</name>
<feature type="compositionally biased region" description="Low complexity" evidence="1">
    <location>
        <begin position="104"/>
        <end position="116"/>
    </location>
</feature>
<dbReference type="InterPro" id="IPR048273">
    <property type="entry name" value="Luciferase"/>
</dbReference>
<sequence length="310" mass="33087">MESLKTFPVTHPFLSAAVAVAAPLLALLYADYRAYVAMGPHGLPDNLQGYITQLKMRRVSRRDTTVPAPYEDAADGKTKATSKIRPGSGEGSARARRSFLLPAGSSSSSGNSSSDNSKWELTARPVDGGSGGGAKGSSRPRLCHFVAPQRQLEACATEAMKRDMSAFLDALAAANGDALLRGLSRLEGDGPRGAGGRGGKRKASTKAAAITQETRGEILHVHPGRRQHAHGAQPGRLAARHRDGLGRAAPAERWGMLPWGYTLVYAPRDEYDLAVWKKLAVAAMRYCATEGVRFGCLVVAVEVPRTTLWK</sequence>
<gene>
    <name evidence="3" type="ORF">PG994_008968</name>
</gene>
<dbReference type="RefSeq" id="XP_066713966.1">
    <property type="nucleotide sequence ID" value="XM_066860377.1"/>
</dbReference>
<comment type="caution">
    <text evidence="3">The sequence shown here is derived from an EMBL/GenBank/DDBJ whole genome shotgun (WGS) entry which is preliminary data.</text>
</comment>
<proteinExistence type="predicted"/>
<dbReference type="PANTHER" id="PTHR38695">
    <property type="entry name" value="AMINO ACID PERMEASE_ SLC12A DOMAIN-CONTAINING PROTEIN"/>
    <property type="match status" value="1"/>
</dbReference>
<evidence type="ECO:0000256" key="1">
    <source>
        <dbReference type="SAM" id="MobiDB-lite"/>
    </source>
</evidence>
<evidence type="ECO:0000256" key="2">
    <source>
        <dbReference type="SAM" id="Phobius"/>
    </source>
</evidence>